<feature type="transmembrane region" description="Helical" evidence="2">
    <location>
        <begin position="72"/>
        <end position="94"/>
    </location>
</feature>
<evidence type="ECO:0000313" key="3">
    <source>
        <dbReference type="EMBL" id="MED5051021.1"/>
    </source>
</evidence>
<evidence type="ECO:0000256" key="2">
    <source>
        <dbReference type="SAM" id="Phobius"/>
    </source>
</evidence>
<keyword evidence="2" id="KW-1133">Transmembrane helix</keyword>
<dbReference type="Proteomes" id="UP001339962">
    <property type="component" value="Unassembled WGS sequence"/>
</dbReference>
<dbReference type="EMBL" id="JARTLI010000004">
    <property type="protein sequence ID" value="MED5051021.1"/>
    <property type="molecule type" value="Genomic_DNA"/>
</dbReference>
<organism evidence="3 4">
    <name type="scientific">Anoxybacteroides rupiense</name>
    <dbReference type="NCBI Taxonomy" id="311460"/>
    <lineage>
        <taxon>Bacteria</taxon>
        <taxon>Bacillati</taxon>
        <taxon>Bacillota</taxon>
        <taxon>Bacilli</taxon>
        <taxon>Bacillales</taxon>
        <taxon>Anoxybacillaceae</taxon>
        <taxon>Anoxybacteroides</taxon>
    </lineage>
</organism>
<dbReference type="RefSeq" id="WP_080862137.1">
    <property type="nucleotide sequence ID" value="NZ_JACIDF010000003.1"/>
</dbReference>
<proteinExistence type="predicted"/>
<evidence type="ECO:0000313" key="4">
    <source>
        <dbReference type="Proteomes" id="UP001339962"/>
    </source>
</evidence>
<keyword evidence="2" id="KW-0812">Transmembrane</keyword>
<feature type="compositionally biased region" description="Low complexity" evidence="1">
    <location>
        <begin position="121"/>
        <end position="133"/>
    </location>
</feature>
<reference evidence="3 4" key="1">
    <citation type="submission" date="2023-03" db="EMBL/GenBank/DDBJ databases">
        <title>Bacillus Genome Sequencing.</title>
        <authorList>
            <person name="Dunlap C."/>
        </authorList>
    </citation>
    <scope>NUCLEOTIDE SEQUENCE [LARGE SCALE GENOMIC DNA]</scope>
    <source>
        <strain evidence="3 4">NRS-38</strain>
    </source>
</reference>
<comment type="caution">
    <text evidence="3">The sequence shown here is derived from an EMBL/GenBank/DDBJ whole genome shotgun (WGS) entry which is preliminary data.</text>
</comment>
<accession>A0ABD5IUA2</accession>
<feature type="region of interest" description="Disordered" evidence="1">
    <location>
        <begin position="112"/>
        <end position="133"/>
    </location>
</feature>
<sequence>MDKHDKEIKVKINGKEQSFMMEKSTSLPLPEAEVSATKEEFSISPIISFAGENSKPKRAAWGRFTHGRAKSAILAILLAVIVGTSFGLVVLYAIPKPKETASVDDNGSAISLEQTQPQEKTAPSSTEPTSTSSASLTVSVIQAGVFSDEKVAKAYAQKLQSSNLPAVLIGKNPTSVFIGVGKDKPSLSLLNDLYKQKGADTYIKSMSVQQVKHSSWQSFYQELATLSVQLLEKKEASDGQWESLQKKYKQLQASDASSDQVWKSIENAYLSLIAYREKKDDALLWKTQQQLLDLLK</sequence>
<dbReference type="AlphaFoldDB" id="A0ABD5IUA2"/>
<evidence type="ECO:0008006" key="5">
    <source>
        <dbReference type="Google" id="ProtNLM"/>
    </source>
</evidence>
<keyword evidence="2" id="KW-0472">Membrane</keyword>
<protein>
    <recommendedName>
        <fullName evidence="5">SPOR domain-containing protein</fullName>
    </recommendedName>
</protein>
<evidence type="ECO:0000256" key="1">
    <source>
        <dbReference type="SAM" id="MobiDB-lite"/>
    </source>
</evidence>
<gene>
    <name evidence="3" type="ORF">P9850_03925</name>
</gene>
<name>A0ABD5IUA2_9BACL</name>